<gene>
    <name evidence="1" type="ORF">HPB51_006720</name>
</gene>
<evidence type="ECO:0000313" key="2">
    <source>
        <dbReference type="Proteomes" id="UP000821866"/>
    </source>
</evidence>
<name>A0A9J6E867_RHIMP</name>
<reference evidence="1" key="1">
    <citation type="journal article" date="2020" name="Cell">
        <title>Large-Scale Comparative Analyses of Tick Genomes Elucidate Their Genetic Diversity and Vector Capacities.</title>
        <authorList>
            <consortium name="Tick Genome and Microbiome Consortium (TIGMIC)"/>
            <person name="Jia N."/>
            <person name="Wang J."/>
            <person name="Shi W."/>
            <person name="Du L."/>
            <person name="Sun Y."/>
            <person name="Zhan W."/>
            <person name="Jiang J.F."/>
            <person name="Wang Q."/>
            <person name="Zhang B."/>
            <person name="Ji P."/>
            <person name="Bell-Sakyi L."/>
            <person name="Cui X.M."/>
            <person name="Yuan T.T."/>
            <person name="Jiang B.G."/>
            <person name="Yang W.F."/>
            <person name="Lam T.T."/>
            <person name="Chang Q.C."/>
            <person name="Ding S.J."/>
            <person name="Wang X.J."/>
            <person name="Zhu J.G."/>
            <person name="Ruan X.D."/>
            <person name="Zhao L."/>
            <person name="Wei J.T."/>
            <person name="Ye R.Z."/>
            <person name="Que T.C."/>
            <person name="Du C.H."/>
            <person name="Zhou Y.H."/>
            <person name="Cheng J.X."/>
            <person name="Dai P.F."/>
            <person name="Guo W.B."/>
            <person name="Han X.H."/>
            <person name="Huang E.J."/>
            <person name="Li L.F."/>
            <person name="Wei W."/>
            <person name="Gao Y.C."/>
            <person name="Liu J.Z."/>
            <person name="Shao H.Z."/>
            <person name="Wang X."/>
            <person name="Wang C.C."/>
            <person name="Yang T.C."/>
            <person name="Huo Q.B."/>
            <person name="Li W."/>
            <person name="Chen H.Y."/>
            <person name="Chen S.E."/>
            <person name="Zhou L.G."/>
            <person name="Ni X.B."/>
            <person name="Tian J.H."/>
            <person name="Sheng Y."/>
            <person name="Liu T."/>
            <person name="Pan Y.S."/>
            <person name="Xia L.Y."/>
            <person name="Li J."/>
            <person name="Zhao F."/>
            <person name="Cao W.C."/>
        </authorList>
    </citation>
    <scope>NUCLEOTIDE SEQUENCE</scope>
    <source>
        <strain evidence="1">Rmic-2018</strain>
    </source>
</reference>
<reference evidence="1" key="2">
    <citation type="submission" date="2021-09" db="EMBL/GenBank/DDBJ databases">
        <authorList>
            <person name="Jia N."/>
            <person name="Wang J."/>
            <person name="Shi W."/>
            <person name="Du L."/>
            <person name="Sun Y."/>
            <person name="Zhan W."/>
            <person name="Jiang J."/>
            <person name="Wang Q."/>
            <person name="Zhang B."/>
            <person name="Ji P."/>
            <person name="Sakyi L.B."/>
            <person name="Cui X."/>
            <person name="Yuan T."/>
            <person name="Jiang B."/>
            <person name="Yang W."/>
            <person name="Lam T.T.-Y."/>
            <person name="Chang Q."/>
            <person name="Ding S."/>
            <person name="Wang X."/>
            <person name="Zhu J."/>
            <person name="Ruan X."/>
            <person name="Zhao L."/>
            <person name="Wei J."/>
            <person name="Que T."/>
            <person name="Du C."/>
            <person name="Cheng J."/>
            <person name="Dai P."/>
            <person name="Han X."/>
            <person name="Huang E."/>
            <person name="Gao Y."/>
            <person name="Liu J."/>
            <person name="Shao H."/>
            <person name="Ye R."/>
            <person name="Li L."/>
            <person name="Wei W."/>
            <person name="Wang X."/>
            <person name="Wang C."/>
            <person name="Huo Q."/>
            <person name="Li W."/>
            <person name="Guo W."/>
            <person name="Chen H."/>
            <person name="Chen S."/>
            <person name="Zhou L."/>
            <person name="Zhou L."/>
            <person name="Ni X."/>
            <person name="Tian J."/>
            <person name="Zhou Y."/>
            <person name="Sheng Y."/>
            <person name="Liu T."/>
            <person name="Pan Y."/>
            <person name="Xia L."/>
            <person name="Li J."/>
            <person name="Zhao F."/>
            <person name="Cao W."/>
        </authorList>
    </citation>
    <scope>NUCLEOTIDE SEQUENCE</scope>
    <source>
        <strain evidence="1">Rmic-2018</strain>
        <tissue evidence="1">Larvae</tissue>
    </source>
</reference>
<organism evidence="1 2">
    <name type="scientific">Rhipicephalus microplus</name>
    <name type="common">Cattle tick</name>
    <name type="synonym">Boophilus microplus</name>
    <dbReference type="NCBI Taxonomy" id="6941"/>
    <lineage>
        <taxon>Eukaryota</taxon>
        <taxon>Metazoa</taxon>
        <taxon>Ecdysozoa</taxon>
        <taxon>Arthropoda</taxon>
        <taxon>Chelicerata</taxon>
        <taxon>Arachnida</taxon>
        <taxon>Acari</taxon>
        <taxon>Parasitiformes</taxon>
        <taxon>Ixodida</taxon>
        <taxon>Ixodoidea</taxon>
        <taxon>Ixodidae</taxon>
        <taxon>Rhipicephalinae</taxon>
        <taxon>Rhipicephalus</taxon>
        <taxon>Boophilus</taxon>
    </lineage>
</organism>
<keyword evidence="2" id="KW-1185">Reference proteome</keyword>
<dbReference type="EMBL" id="JABSTU010000005">
    <property type="protein sequence ID" value="KAH8030288.1"/>
    <property type="molecule type" value="Genomic_DNA"/>
</dbReference>
<dbReference type="VEuPathDB" id="VectorBase:LOC119164059"/>
<dbReference type="OrthoDB" id="10322982at2759"/>
<dbReference type="AlphaFoldDB" id="A0A9J6E867"/>
<sequence length="207" mass="23547">MGTSSTDCQSCRSLLSFRDLKECGRTCRPGVPSGATYYCGFRVTRVVSVATIRCSRYLAHTDSWLVSLDDDTDVMEAYLESRVANAGHLSSPEPGTRVYATGVIRWTRAGFRLSLNAIRCLTDLNEETMLRRAQVEAYRHCLLAAKERWAREAARVMLSRVLWYGNRNRFEIMEAHAKLAIEAALIGARPDEYRSWYDEYLAEIQSE</sequence>
<dbReference type="Proteomes" id="UP000821866">
    <property type="component" value="Chromosome 3"/>
</dbReference>
<accession>A0A9J6E867</accession>
<comment type="caution">
    <text evidence="1">The sequence shown here is derived from an EMBL/GenBank/DDBJ whole genome shotgun (WGS) entry which is preliminary data.</text>
</comment>
<protein>
    <submittedName>
        <fullName evidence="1">Uncharacterized protein</fullName>
    </submittedName>
</protein>
<evidence type="ECO:0000313" key="1">
    <source>
        <dbReference type="EMBL" id="KAH8030288.1"/>
    </source>
</evidence>
<proteinExistence type="predicted"/>